<gene>
    <name evidence="2" type="ORF">GCM10023195_32190</name>
</gene>
<organism evidence="2 3">
    <name type="scientific">Actinoallomurus liliacearum</name>
    <dbReference type="NCBI Taxonomy" id="1080073"/>
    <lineage>
        <taxon>Bacteria</taxon>
        <taxon>Bacillati</taxon>
        <taxon>Actinomycetota</taxon>
        <taxon>Actinomycetes</taxon>
        <taxon>Streptosporangiales</taxon>
        <taxon>Thermomonosporaceae</taxon>
        <taxon>Actinoallomurus</taxon>
    </lineage>
</organism>
<keyword evidence="3" id="KW-1185">Reference proteome</keyword>
<name>A0ABP8TH95_9ACTN</name>
<evidence type="ECO:0000313" key="2">
    <source>
        <dbReference type="EMBL" id="GAA4608254.1"/>
    </source>
</evidence>
<sequence length="89" mass="9906">MRSDPSPAELAAIQAAAPNWLVMWCWYRREYAALAKFGAEPTIIYDRDPRQLLRHCQEVELAAAHGGPVIPRTFSGPKSAQTPYGRSPP</sequence>
<feature type="compositionally biased region" description="Polar residues" evidence="1">
    <location>
        <begin position="76"/>
        <end position="89"/>
    </location>
</feature>
<proteinExistence type="predicted"/>
<reference evidence="3" key="1">
    <citation type="journal article" date="2019" name="Int. J. Syst. Evol. Microbiol.">
        <title>The Global Catalogue of Microorganisms (GCM) 10K type strain sequencing project: providing services to taxonomists for standard genome sequencing and annotation.</title>
        <authorList>
            <consortium name="The Broad Institute Genomics Platform"/>
            <consortium name="The Broad Institute Genome Sequencing Center for Infectious Disease"/>
            <person name="Wu L."/>
            <person name="Ma J."/>
        </authorList>
    </citation>
    <scope>NUCLEOTIDE SEQUENCE [LARGE SCALE GENOMIC DNA]</scope>
    <source>
        <strain evidence="3">JCM 17938</strain>
    </source>
</reference>
<feature type="region of interest" description="Disordered" evidence="1">
    <location>
        <begin position="67"/>
        <end position="89"/>
    </location>
</feature>
<dbReference type="RefSeq" id="WP_345354223.1">
    <property type="nucleotide sequence ID" value="NZ_BAABHJ010000008.1"/>
</dbReference>
<accession>A0ABP8TH95</accession>
<protein>
    <submittedName>
        <fullName evidence="2">Uncharacterized protein</fullName>
    </submittedName>
</protein>
<dbReference type="Proteomes" id="UP001500212">
    <property type="component" value="Unassembled WGS sequence"/>
</dbReference>
<dbReference type="EMBL" id="BAABHJ010000008">
    <property type="protein sequence ID" value="GAA4608254.1"/>
    <property type="molecule type" value="Genomic_DNA"/>
</dbReference>
<evidence type="ECO:0000256" key="1">
    <source>
        <dbReference type="SAM" id="MobiDB-lite"/>
    </source>
</evidence>
<comment type="caution">
    <text evidence="2">The sequence shown here is derived from an EMBL/GenBank/DDBJ whole genome shotgun (WGS) entry which is preliminary data.</text>
</comment>
<evidence type="ECO:0000313" key="3">
    <source>
        <dbReference type="Proteomes" id="UP001500212"/>
    </source>
</evidence>